<sequence>MATGCDDLPDPSLADRTNVHRRAPFTIGLLTPPSERKRAPLVNLDEREKKRVKLSWSSQKTAPDSLSCSDSEDEGVVTGYKQNASRYSVYRLKNRASVAGPSSVSHQRELPTQSILQTFVSSNKTDVFRCYSDHERAYVNIPYACSYSNAARRGETPLLAVATEQGTVDILNTSKRAQWDVEPQRTTVQPHANGIFDVKWSPSDTLLATASGDHSVRITTLSSAVPLRERTLHTLRGHEGTVKSIAWDPAHDGAVLCSGGRDGQICLWDLRAGEQAGGGIVAPVLCVPKAHESERKPAKPKARRGKVVAGAPSASITHLLYTDTHPHGIISSSSSDGILHLWDVRLPSSSASAKSKKAAKQRQIPLFTSSDPTTYDGTRRARGITTLAPGTGPTAALVFALGSDSRVHTYTLPSLIPLSGHAPTLSFRADTDAMDDPHAFGHPRMKTTSFYVRMATSPCGRWLAAGGVAEGRAYLYDVTAAGRARDAGRAWSGQGIELRGQTGEVGAVDWADGMLATCADDGTVRVWRPDMEVSRQCKADPEEMKWNWAWSMDA</sequence>
<dbReference type="OrthoDB" id="2096344at2759"/>
<dbReference type="GO" id="GO:0030674">
    <property type="term" value="F:protein-macromolecule adaptor activity"/>
    <property type="evidence" value="ECO:0007669"/>
    <property type="project" value="TreeGrafter"/>
</dbReference>
<evidence type="ECO:0000256" key="4">
    <source>
        <dbReference type="ARBA" id="ARBA00022786"/>
    </source>
</evidence>
<accession>A0A060SHW2</accession>
<dbReference type="InterPro" id="IPR036322">
    <property type="entry name" value="WD40_repeat_dom_sf"/>
</dbReference>
<dbReference type="HOGENOM" id="CLU_038595_0_0_1"/>
<feature type="repeat" description="WD" evidence="6">
    <location>
        <begin position="235"/>
        <end position="278"/>
    </location>
</feature>
<dbReference type="PROSITE" id="PS50082">
    <property type="entry name" value="WD_REPEATS_2"/>
    <property type="match status" value="3"/>
</dbReference>
<dbReference type="SMART" id="SM00320">
    <property type="entry name" value="WD40"/>
    <property type="match status" value="4"/>
</dbReference>
<evidence type="ECO:0000313" key="8">
    <source>
        <dbReference type="Proteomes" id="UP000029665"/>
    </source>
</evidence>
<dbReference type="Gene3D" id="2.130.10.10">
    <property type="entry name" value="YVTN repeat-like/Quinoprotein amine dehydrogenase"/>
    <property type="match status" value="2"/>
</dbReference>
<dbReference type="PANTHER" id="PTHR22852:SF0">
    <property type="entry name" value="DENTICLELESS PROTEIN HOMOLOG"/>
    <property type="match status" value="1"/>
</dbReference>
<gene>
    <name evidence="7" type="ORF">BN946_scf185043.g44</name>
</gene>
<dbReference type="PROSITE" id="PS50294">
    <property type="entry name" value="WD_REPEATS_REGION"/>
    <property type="match status" value="1"/>
</dbReference>
<dbReference type="GO" id="GO:0005634">
    <property type="term" value="C:nucleus"/>
    <property type="evidence" value="ECO:0007669"/>
    <property type="project" value="TreeGrafter"/>
</dbReference>
<organism evidence="7 8">
    <name type="scientific">Pycnoporus cinnabarinus</name>
    <name type="common">Cinnabar-red polypore</name>
    <name type="synonym">Trametes cinnabarina</name>
    <dbReference type="NCBI Taxonomy" id="5643"/>
    <lineage>
        <taxon>Eukaryota</taxon>
        <taxon>Fungi</taxon>
        <taxon>Dikarya</taxon>
        <taxon>Basidiomycota</taxon>
        <taxon>Agaricomycotina</taxon>
        <taxon>Agaricomycetes</taxon>
        <taxon>Polyporales</taxon>
        <taxon>Polyporaceae</taxon>
        <taxon>Trametes</taxon>
    </lineage>
</organism>
<evidence type="ECO:0000256" key="3">
    <source>
        <dbReference type="ARBA" id="ARBA00022737"/>
    </source>
</evidence>
<dbReference type="OMA" id="DSRVHTY"/>
<keyword evidence="2 6" id="KW-0853">WD repeat</keyword>
<dbReference type="InterPro" id="IPR001680">
    <property type="entry name" value="WD40_rpt"/>
</dbReference>
<reference evidence="7" key="1">
    <citation type="submission" date="2014-01" db="EMBL/GenBank/DDBJ databases">
        <title>The genome of the white-rot fungus Pycnoporus cinnabarinus: a basidiomycete model with a versatile arsenal for lignocellulosic biomass breakdown.</title>
        <authorList>
            <person name="Levasseur A."/>
            <person name="Lomascolo A."/>
            <person name="Ruiz-Duenas F.J."/>
            <person name="Uzan E."/>
            <person name="Piumi F."/>
            <person name="Kues U."/>
            <person name="Ram A.F.J."/>
            <person name="Murat C."/>
            <person name="Haon M."/>
            <person name="Benoit I."/>
            <person name="Arfi Y."/>
            <person name="Chevret D."/>
            <person name="Drula E."/>
            <person name="Kwon M.J."/>
            <person name="Gouret P."/>
            <person name="Lesage-Meessen L."/>
            <person name="Lombard V."/>
            <person name="Mariette J."/>
            <person name="Noirot C."/>
            <person name="Park J."/>
            <person name="Patyshakuliyeva A."/>
            <person name="Wieneger R.A.B."/>
            <person name="Wosten H.A.B."/>
            <person name="Martin F."/>
            <person name="Coutinho P.M."/>
            <person name="de Vries R."/>
            <person name="Martinez A.T."/>
            <person name="Klopp C."/>
            <person name="Pontarotti P."/>
            <person name="Henrissat B."/>
            <person name="Record E."/>
        </authorList>
    </citation>
    <scope>NUCLEOTIDE SEQUENCE [LARGE SCALE GENOMIC DNA]</scope>
    <source>
        <strain evidence="7">BRFM137</strain>
    </source>
</reference>
<evidence type="ECO:0000256" key="2">
    <source>
        <dbReference type="ARBA" id="ARBA00022574"/>
    </source>
</evidence>
<evidence type="ECO:0008006" key="9">
    <source>
        <dbReference type="Google" id="ProtNLM"/>
    </source>
</evidence>
<evidence type="ECO:0000256" key="5">
    <source>
        <dbReference type="ARBA" id="ARBA00038344"/>
    </source>
</evidence>
<dbReference type="Pfam" id="PF00400">
    <property type="entry name" value="WD40"/>
    <property type="match status" value="3"/>
</dbReference>
<dbReference type="Proteomes" id="UP000029665">
    <property type="component" value="Unassembled WGS sequence"/>
</dbReference>
<evidence type="ECO:0000256" key="1">
    <source>
        <dbReference type="ARBA" id="ARBA00004906"/>
    </source>
</evidence>
<comment type="pathway">
    <text evidence="1">Protein modification; protein ubiquitination.</text>
</comment>
<dbReference type="STRING" id="5643.A0A060SHW2"/>
<dbReference type="AlphaFoldDB" id="A0A060SHW2"/>
<feature type="repeat" description="WD" evidence="6">
    <location>
        <begin position="498"/>
        <end position="527"/>
    </location>
</feature>
<keyword evidence="4" id="KW-0833">Ubl conjugation pathway</keyword>
<evidence type="ECO:0000256" key="6">
    <source>
        <dbReference type="PROSITE-ProRule" id="PRU00221"/>
    </source>
</evidence>
<dbReference type="InterPro" id="IPR051865">
    <property type="entry name" value="WD-repeat_CDT2_adapter"/>
</dbReference>
<dbReference type="PROSITE" id="PS00678">
    <property type="entry name" value="WD_REPEATS_1"/>
    <property type="match status" value="1"/>
</dbReference>
<dbReference type="InterPro" id="IPR019775">
    <property type="entry name" value="WD40_repeat_CS"/>
</dbReference>
<dbReference type="SUPFAM" id="SSF50978">
    <property type="entry name" value="WD40 repeat-like"/>
    <property type="match status" value="1"/>
</dbReference>
<dbReference type="GO" id="GO:0043161">
    <property type="term" value="P:proteasome-mediated ubiquitin-dependent protein catabolic process"/>
    <property type="evidence" value="ECO:0007669"/>
    <property type="project" value="TreeGrafter"/>
</dbReference>
<comment type="similarity">
    <text evidence="5">Belongs to the WD repeat cdt2 family.</text>
</comment>
<dbReference type="EMBL" id="CCBP010000125">
    <property type="protein sequence ID" value="CDO73995.1"/>
    <property type="molecule type" value="Genomic_DNA"/>
</dbReference>
<proteinExistence type="inferred from homology"/>
<evidence type="ECO:0000313" key="7">
    <source>
        <dbReference type="EMBL" id="CDO73995.1"/>
    </source>
</evidence>
<feature type="repeat" description="WD" evidence="6">
    <location>
        <begin position="188"/>
        <end position="229"/>
    </location>
</feature>
<keyword evidence="3" id="KW-0677">Repeat</keyword>
<keyword evidence="8" id="KW-1185">Reference proteome</keyword>
<name>A0A060SHW2_PYCCI</name>
<dbReference type="InterPro" id="IPR015943">
    <property type="entry name" value="WD40/YVTN_repeat-like_dom_sf"/>
</dbReference>
<dbReference type="PANTHER" id="PTHR22852">
    <property type="entry name" value="LETHAL 2 DENTICLELESS PROTEIN RETINOIC ACID-REGULATED NUCLEAR MATRIX-ASSOCIATED PROTEIN"/>
    <property type="match status" value="1"/>
</dbReference>
<protein>
    <recommendedName>
        <fullName evidence="9">Anaphase-promoting complex subunit 4 WD40 domain-containing protein</fullName>
    </recommendedName>
</protein>
<comment type="caution">
    <text evidence="7">The sequence shown here is derived from an EMBL/GenBank/DDBJ whole genome shotgun (WGS) entry which is preliminary data.</text>
</comment>